<gene>
    <name evidence="8" type="primary">LOC106071994</name>
</gene>
<dbReference type="InterPro" id="IPR017452">
    <property type="entry name" value="GPCR_Rhodpsn_7TM"/>
</dbReference>
<dbReference type="KEGG" id="bgt:106071994"/>
<evidence type="ECO:0000313" key="7">
    <source>
        <dbReference type="Proteomes" id="UP001165740"/>
    </source>
</evidence>
<feature type="transmembrane region" description="Helical" evidence="5">
    <location>
        <begin position="273"/>
        <end position="293"/>
    </location>
</feature>
<feature type="transmembrane region" description="Helical" evidence="5">
    <location>
        <begin position="33"/>
        <end position="62"/>
    </location>
</feature>
<sequence length="358" mass="40301">MDVLLINSTSDQEEANEPSEYGADPISDDVISLVYLALSISAHGIVSLIGSAMNLCNIVVLAKLGFPNANSIGVFALSITDLLVTVLQLAMCICYFLDEISSGEETSLRVIGNFELGWMRYACFFISGWITALLSLERCCCVVMPFTVKILFTKSRIKVAVVIFYASYTAFILPFYIVQKLSWQTFRYVDTQNVTQVRYFLVFEYTEEFILLQTFIISIGVVALFFLCQIILVICTVVMIYALRESSKSRHSILRHDVSKTPTFSLSAKERRLILVTLGLALISTACNLPRFADHVMRYVMPGMASGMYANLSGLLWAVSDVSGTLNCSCSFCVYWTLNHNFRRCFFHMMSKFVNRTK</sequence>
<feature type="transmembrane region" description="Helical" evidence="5">
    <location>
        <begin position="157"/>
        <end position="178"/>
    </location>
</feature>
<evidence type="ECO:0000259" key="6">
    <source>
        <dbReference type="PROSITE" id="PS50262"/>
    </source>
</evidence>
<proteinExistence type="predicted"/>
<dbReference type="GO" id="GO:0004930">
    <property type="term" value="F:G protein-coupled receptor activity"/>
    <property type="evidence" value="ECO:0007669"/>
    <property type="project" value="InterPro"/>
</dbReference>
<evidence type="ECO:0000256" key="5">
    <source>
        <dbReference type="SAM" id="Phobius"/>
    </source>
</evidence>
<dbReference type="PROSITE" id="PS50262">
    <property type="entry name" value="G_PROTEIN_RECEP_F1_2"/>
    <property type="match status" value="1"/>
</dbReference>
<dbReference type="Pfam" id="PF00001">
    <property type="entry name" value="7tm_1"/>
    <property type="match status" value="1"/>
</dbReference>
<evidence type="ECO:0000256" key="3">
    <source>
        <dbReference type="ARBA" id="ARBA00022989"/>
    </source>
</evidence>
<evidence type="ECO:0000256" key="2">
    <source>
        <dbReference type="ARBA" id="ARBA00022692"/>
    </source>
</evidence>
<dbReference type="Proteomes" id="UP001165740">
    <property type="component" value="Chromosome 9"/>
</dbReference>
<dbReference type="PANTHER" id="PTHR46641:SF2">
    <property type="entry name" value="FMRFAMIDE RECEPTOR"/>
    <property type="match status" value="1"/>
</dbReference>
<dbReference type="OrthoDB" id="6101772at2759"/>
<evidence type="ECO:0000256" key="4">
    <source>
        <dbReference type="ARBA" id="ARBA00023136"/>
    </source>
</evidence>
<feature type="transmembrane region" description="Helical" evidence="5">
    <location>
        <begin position="118"/>
        <end position="136"/>
    </location>
</feature>
<reference evidence="8" key="1">
    <citation type="submission" date="2025-08" db="UniProtKB">
        <authorList>
            <consortium name="RefSeq"/>
        </authorList>
    </citation>
    <scope>IDENTIFICATION</scope>
</reference>
<keyword evidence="3 5" id="KW-1133">Transmembrane helix</keyword>
<feature type="transmembrane region" description="Helical" evidence="5">
    <location>
        <begin position="313"/>
        <end position="338"/>
    </location>
</feature>
<keyword evidence="2 5" id="KW-0812">Transmembrane</keyword>
<dbReference type="GeneID" id="106071994"/>
<dbReference type="AlphaFoldDB" id="A0A9U8EHU0"/>
<feature type="domain" description="G-protein coupled receptors family 1 profile" evidence="6">
    <location>
        <begin position="50"/>
        <end position="335"/>
    </location>
</feature>
<protein>
    <submittedName>
        <fullName evidence="8">Uncharacterized protein LOC106071994</fullName>
    </submittedName>
</protein>
<keyword evidence="4 5" id="KW-0472">Membrane</keyword>
<dbReference type="Gene3D" id="1.20.1070.10">
    <property type="entry name" value="Rhodopsin 7-helix transmembrane proteins"/>
    <property type="match status" value="1"/>
</dbReference>
<evidence type="ECO:0000256" key="1">
    <source>
        <dbReference type="ARBA" id="ARBA00004370"/>
    </source>
</evidence>
<feature type="transmembrane region" description="Helical" evidence="5">
    <location>
        <begin position="210"/>
        <end position="243"/>
    </location>
</feature>
<evidence type="ECO:0000313" key="8">
    <source>
        <dbReference type="RefSeq" id="XP_013087681.2"/>
    </source>
</evidence>
<accession>A0A9U8EHU0</accession>
<feature type="transmembrane region" description="Helical" evidence="5">
    <location>
        <begin position="74"/>
        <end position="98"/>
    </location>
</feature>
<dbReference type="InterPro" id="IPR052954">
    <property type="entry name" value="GPCR-Ligand_Int"/>
</dbReference>
<dbReference type="GO" id="GO:0016020">
    <property type="term" value="C:membrane"/>
    <property type="evidence" value="ECO:0007669"/>
    <property type="project" value="UniProtKB-SubCell"/>
</dbReference>
<dbReference type="SUPFAM" id="SSF81321">
    <property type="entry name" value="Family A G protein-coupled receptor-like"/>
    <property type="match status" value="1"/>
</dbReference>
<dbReference type="PANTHER" id="PTHR46641">
    <property type="entry name" value="FMRFAMIDE RECEPTOR-RELATED"/>
    <property type="match status" value="1"/>
</dbReference>
<organism evidence="7 8">
    <name type="scientific">Biomphalaria glabrata</name>
    <name type="common">Bloodfluke planorb</name>
    <name type="synonym">Freshwater snail</name>
    <dbReference type="NCBI Taxonomy" id="6526"/>
    <lineage>
        <taxon>Eukaryota</taxon>
        <taxon>Metazoa</taxon>
        <taxon>Spiralia</taxon>
        <taxon>Lophotrochozoa</taxon>
        <taxon>Mollusca</taxon>
        <taxon>Gastropoda</taxon>
        <taxon>Heterobranchia</taxon>
        <taxon>Euthyneura</taxon>
        <taxon>Panpulmonata</taxon>
        <taxon>Hygrophila</taxon>
        <taxon>Lymnaeoidea</taxon>
        <taxon>Planorbidae</taxon>
        <taxon>Biomphalaria</taxon>
    </lineage>
</organism>
<dbReference type="RefSeq" id="XP_013087681.2">
    <property type="nucleotide sequence ID" value="XM_013232227.2"/>
</dbReference>
<dbReference type="InterPro" id="IPR000276">
    <property type="entry name" value="GPCR_Rhodpsn"/>
</dbReference>
<comment type="subcellular location">
    <subcellularLocation>
        <location evidence="1">Membrane</location>
    </subcellularLocation>
</comment>
<name>A0A9U8EHU0_BIOGL</name>
<keyword evidence="7" id="KW-1185">Reference proteome</keyword>